<keyword evidence="4 8" id="KW-0812">Transmembrane</keyword>
<keyword evidence="6 8" id="KW-0472">Membrane</keyword>
<feature type="chain" id="PRO_5044200544" evidence="9">
    <location>
        <begin position="18"/>
        <end position="259"/>
    </location>
</feature>
<dbReference type="InterPro" id="IPR007182">
    <property type="entry name" value="MnhB"/>
</dbReference>
<dbReference type="EMBL" id="CP165727">
    <property type="protein sequence ID" value="XDV68740.1"/>
    <property type="molecule type" value="Genomic_DNA"/>
</dbReference>
<evidence type="ECO:0000259" key="10">
    <source>
        <dbReference type="Pfam" id="PF04039"/>
    </source>
</evidence>
<sequence length="259" mass="26989">MLLLGCACAVIAGFFTAACPRLPAFGTDLHRYGDRAVAAALAHQTANVVSSVNFDLRALDTLGEETILFVTVLASTLLLRLARDERKAPPRSERALPTTRLFGAVLLPVALVVGVYVVAHGQLTPGGGFQGGVVLATALHLAYLAADYRVLERVRPLEALDVTDALAAVSFTALGLAGLAAGGAFLENVLPFGTFNQITSGGLVPLLNVAVGVEVGSGLIVLLAHFLDQAVEITEPDGHPHPGGRPHRRPATAPQEDEN</sequence>
<proteinExistence type="inferred from homology"/>
<evidence type="ECO:0000256" key="4">
    <source>
        <dbReference type="ARBA" id="ARBA00022692"/>
    </source>
</evidence>
<evidence type="ECO:0000256" key="7">
    <source>
        <dbReference type="SAM" id="MobiDB-lite"/>
    </source>
</evidence>
<evidence type="ECO:0000256" key="2">
    <source>
        <dbReference type="ARBA" id="ARBA00009425"/>
    </source>
</evidence>
<dbReference type="InterPro" id="IPR050622">
    <property type="entry name" value="CPA3_antiporter_subunitB"/>
</dbReference>
<feature type="domain" description="Na+/H+ antiporter MnhB subunit-related protein" evidence="10">
    <location>
        <begin position="101"/>
        <end position="220"/>
    </location>
</feature>
<dbReference type="AlphaFoldDB" id="A0AB39YGL1"/>
<accession>A0AB39YGL1</accession>
<evidence type="ECO:0000256" key="8">
    <source>
        <dbReference type="SAM" id="Phobius"/>
    </source>
</evidence>
<feature type="region of interest" description="Disordered" evidence="7">
    <location>
        <begin position="234"/>
        <end position="259"/>
    </location>
</feature>
<name>A0AB39YGL1_9ACTN</name>
<comment type="similarity">
    <text evidence="2">Belongs to the CPA3 antiporters (TC 2.A.63) subunit B family.</text>
</comment>
<feature type="transmembrane region" description="Helical" evidence="8">
    <location>
        <begin position="127"/>
        <end position="146"/>
    </location>
</feature>
<dbReference type="GO" id="GO:0005886">
    <property type="term" value="C:plasma membrane"/>
    <property type="evidence" value="ECO:0007669"/>
    <property type="project" value="UniProtKB-SubCell"/>
</dbReference>
<reference evidence="11" key="1">
    <citation type="submission" date="2024-08" db="EMBL/GenBank/DDBJ databases">
        <authorList>
            <person name="Yu S.T."/>
        </authorList>
    </citation>
    <scope>NUCLEOTIDE SEQUENCE</scope>
    <source>
        <strain evidence="11">R33</strain>
    </source>
</reference>
<dbReference type="PANTHER" id="PTHR33932">
    <property type="entry name" value="NA(+)/H(+) ANTIPORTER SUBUNIT B"/>
    <property type="match status" value="1"/>
</dbReference>
<feature type="transmembrane region" description="Helical" evidence="8">
    <location>
        <begin position="66"/>
        <end position="82"/>
    </location>
</feature>
<evidence type="ECO:0000256" key="1">
    <source>
        <dbReference type="ARBA" id="ARBA00004651"/>
    </source>
</evidence>
<protein>
    <submittedName>
        <fullName evidence="11">MnhB domain-containing protein</fullName>
    </submittedName>
</protein>
<evidence type="ECO:0000256" key="3">
    <source>
        <dbReference type="ARBA" id="ARBA00022475"/>
    </source>
</evidence>
<feature type="transmembrane region" description="Helical" evidence="8">
    <location>
        <begin position="102"/>
        <end position="121"/>
    </location>
</feature>
<dbReference type="Pfam" id="PF04039">
    <property type="entry name" value="MnhB"/>
    <property type="match status" value="1"/>
</dbReference>
<feature type="signal peptide" evidence="9">
    <location>
        <begin position="1"/>
        <end position="17"/>
    </location>
</feature>
<evidence type="ECO:0000313" key="11">
    <source>
        <dbReference type="EMBL" id="XDV68740.1"/>
    </source>
</evidence>
<keyword evidence="3" id="KW-1003">Cell membrane</keyword>
<organism evidence="11">
    <name type="scientific">Streptomyces sp. R33</name>
    <dbReference type="NCBI Taxonomy" id="3238629"/>
    <lineage>
        <taxon>Bacteria</taxon>
        <taxon>Bacillati</taxon>
        <taxon>Actinomycetota</taxon>
        <taxon>Actinomycetes</taxon>
        <taxon>Kitasatosporales</taxon>
        <taxon>Streptomycetaceae</taxon>
        <taxon>Streptomyces</taxon>
    </lineage>
</organism>
<evidence type="ECO:0000256" key="9">
    <source>
        <dbReference type="SAM" id="SignalP"/>
    </source>
</evidence>
<keyword evidence="5 8" id="KW-1133">Transmembrane helix</keyword>
<evidence type="ECO:0000256" key="5">
    <source>
        <dbReference type="ARBA" id="ARBA00022989"/>
    </source>
</evidence>
<evidence type="ECO:0000256" key="6">
    <source>
        <dbReference type="ARBA" id="ARBA00023136"/>
    </source>
</evidence>
<feature type="transmembrane region" description="Helical" evidence="8">
    <location>
        <begin position="166"/>
        <end position="186"/>
    </location>
</feature>
<dbReference type="PANTHER" id="PTHR33932:SF4">
    <property type="entry name" value="NA(+)_H(+) ANTIPORTER SUBUNIT B"/>
    <property type="match status" value="1"/>
</dbReference>
<comment type="subcellular location">
    <subcellularLocation>
        <location evidence="1">Cell membrane</location>
        <topology evidence="1">Multi-pass membrane protein</topology>
    </subcellularLocation>
</comment>
<feature type="transmembrane region" description="Helical" evidence="8">
    <location>
        <begin position="206"/>
        <end position="227"/>
    </location>
</feature>
<gene>
    <name evidence="11" type="ORF">AB5J51_04905</name>
</gene>
<keyword evidence="9" id="KW-0732">Signal</keyword>